<keyword evidence="5" id="KW-0276">Fatty acid metabolism</keyword>
<reference evidence="10" key="1">
    <citation type="submission" date="2022-06" db="EMBL/GenBank/DDBJ databases">
        <title>Aeoliella straminimaris, a novel planctomycete from sediments.</title>
        <authorList>
            <person name="Vitorino I.R."/>
            <person name="Lage O.M."/>
        </authorList>
    </citation>
    <scope>NUCLEOTIDE SEQUENCE</scope>
    <source>
        <strain evidence="10">ICT_H6.2</strain>
    </source>
</reference>
<dbReference type="InterPro" id="IPR000873">
    <property type="entry name" value="AMP-dep_synth/lig_dom"/>
</dbReference>
<dbReference type="GO" id="GO:0005886">
    <property type="term" value="C:plasma membrane"/>
    <property type="evidence" value="ECO:0007669"/>
    <property type="project" value="TreeGrafter"/>
</dbReference>
<dbReference type="GO" id="GO:0071766">
    <property type="term" value="P:Actinobacterium-type cell wall biogenesis"/>
    <property type="evidence" value="ECO:0007669"/>
    <property type="project" value="UniProtKB-ARBA"/>
</dbReference>
<keyword evidence="3" id="KW-0597">Phosphoprotein</keyword>
<dbReference type="SUPFAM" id="SSF56801">
    <property type="entry name" value="Acetyl-CoA synthetase-like"/>
    <property type="match status" value="1"/>
</dbReference>
<dbReference type="Gene3D" id="3.40.50.12780">
    <property type="entry name" value="N-terminal domain of ligase-like"/>
    <property type="match status" value="1"/>
</dbReference>
<dbReference type="Proteomes" id="UP001155241">
    <property type="component" value="Unassembled WGS sequence"/>
</dbReference>
<proteinExistence type="inferred from homology"/>
<comment type="similarity">
    <text evidence="1">Belongs to the ATP-dependent AMP-binding enzyme family.</text>
</comment>
<dbReference type="Pfam" id="PF00550">
    <property type="entry name" value="PP-binding"/>
    <property type="match status" value="1"/>
</dbReference>
<dbReference type="GO" id="GO:0006633">
    <property type="term" value="P:fatty acid biosynthetic process"/>
    <property type="evidence" value="ECO:0007669"/>
    <property type="project" value="TreeGrafter"/>
</dbReference>
<feature type="transmembrane region" description="Helical" evidence="8">
    <location>
        <begin position="80"/>
        <end position="99"/>
    </location>
</feature>
<evidence type="ECO:0000256" key="6">
    <source>
        <dbReference type="ARBA" id="ARBA00023098"/>
    </source>
</evidence>
<dbReference type="InterPro" id="IPR009081">
    <property type="entry name" value="PP-bd_ACP"/>
</dbReference>
<feature type="region of interest" description="Disordered" evidence="7">
    <location>
        <begin position="693"/>
        <end position="715"/>
    </location>
</feature>
<keyword evidence="8" id="KW-0472">Membrane</keyword>
<dbReference type="InterPro" id="IPR040097">
    <property type="entry name" value="FAAL/FAAC"/>
</dbReference>
<dbReference type="Pfam" id="PF00501">
    <property type="entry name" value="AMP-binding"/>
    <property type="match status" value="1"/>
</dbReference>
<evidence type="ECO:0000313" key="11">
    <source>
        <dbReference type="Proteomes" id="UP001155241"/>
    </source>
</evidence>
<evidence type="ECO:0000313" key="10">
    <source>
        <dbReference type="EMBL" id="MCO6043917.1"/>
    </source>
</evidence>
<sequence length="740" mass="81676">MASVILQRARTLETMVDLLRQQAARFGDRTAYVYLDEQNGQQPISFRELDQRAKAIASRLSAELELGERVLLVYPAGLEFISAFFGCLYAGVVAVPATYPKPRRPLPRMASIARDSGARVALTTRQTLDTVDMSQQDEVVAAMHWMATDEVPSSEADDWNRPDIDAEQLAFLQYTSGSTSDPKGVMVSHGNLLANLEAIRQSFGIEVDLSGREKIATGVFWLPAYHDMGLIGGILTPLYVGGRSVLMAPAAFLQKPMRWLEAIDHYEATISGAPNFAYEYCVKRTKPEERAKLDFSNWQLAFCGAEPIRAETVRQFTEAFAASRFRPDAFYPCYGLAENTLLAAGSEHRRPPTILRVDRAALAEGNVEVAVNGSSDHVQELVGCGTAPAQHRVEILHPLTGQMCPEDVVGEIVLQGPSVAKGYFGRAEEINRNFHARVRGIEGEFLSTGDLGFFHRGELFVTGRLKDVIIIRGRNHYPQDIEATAESAHPALMPGAAFSVTVGDEEKLVVVNQIDRQFDKSEYSNVISVMRQAVAEQHELDVHAVVLIRQSSLPVTSSGKVQRSLTRDQYMEGKLRVVHEWKAPVRSASSNGQKRTEQNGQAARSNQLVGDVFGVEQTAERIEAWLEEWLVDRVGLDPADIHRDKPFAEFGVDSLTAVELSHELEEEFGVPLPPIVAWNYPTPAALSRYLAEQSIGQDDESPAAVEEPEAQAADEDLEALLAEIEGMSDEEAQRMLDGES</sequence>
<dbReference type="PROSITE" id="PS00455">
    <property type="entry name" value="AMP_BINDING"/>
    <property type="match status" value="1"/>
</dbReference>
<dbReference type="PANTHER" id="PTHR22754:SF32">
    <property type="entry name" value="DISCO-INTERACTING PROTEIN 2"/>
    <property type="match status" value="1"/>
</dbReference>
<feature type="domain" description="Carrier" evidence="9">
    <location>
        <begin position="616"/>
        <end position="694"/>
    </location>
</feature>
<dbReference type="Pfam" id="PF23024">
    <property type="entry name" value="AMP-dom_DIP2-like"/>
    <property type="match status" value="1"/>
</dbReference>
<dbReference type="InterPro" id="IPR042099">
    <property type="entry name" value="ANL_N_sf"/>
</dbReference>
<feature type="compositionally biased region" description="Acidic residues" evidence="7">
    <location>
        <begin position="697"/>
        <end position="715"/>
    </location>
</feature>
<dbReference type="InterPro" id="IPR036736">
    <property type="entry name" value="ACP-like_sf"/>
</dbReference>
<gene>
    <name evidence="10" type="ORF">NG895_08360</name>
</gene>
<dbReference type="SMART" id="SM01294">
    <property type="entry name" value="PKS_PP_betabranch"/>
    <property type="match status" value="1"/>
</dbReference>
<dbReference type="RefSeq" id="WP_252852019.1">
    <property type="nucleotide sequence ID" value="NZ_JAMXLR010000026.1"/>
</dbReference>
<dbReference type="Gene3D" id="1.10.1200.10">
    <property type="entry name" value="ACP-like"/>
    <property type="match status" value="1"/>
</dbReference>
<keyword evidence="8" id="KW-0812">Transmembrane</keyword>
<dbReference type="FunFam" id="3.40.50.12780:FF:000013">
    <property type="entry name" value="Long-chain-fatty-acid--AMP ligase FadD32"/>
    <property type="match status" value="1"/>
</dbReference>
<evidence type="ECO:0000259" key="9">
    <source>
        <dbReference type="PROSITE" id="PS50075"/>
    </source>
</evidence>
<evidence type="ECO:0000256" key="2">
    <source>
        <dbReference type="ARBA" id="ARBA00022450"/>
    </source>
</evidence>
<accession>A0A9X2JG18</accession>
<dbReference type="Gene3D" id="3.30.300.30">
    <property type="match status" value="1"/>
</dbReference>
<evidence type="ECO:0000256" key="4">
    <source>
        <dbReference type="ARBA" id="ARBA00022598"/>
    </source>
</evidence>
<evidence type="ECO:0000256" key="8">
    <source>
        <dbReference type="SAM" id="Phobius"/>
    </source>
</evidence>
<dbReference type="SUPFAM" id="SSF47336">
    <property type="entry name" value="ACP-like"/>
    <property type="match status" value="1"/>
</dbReference>
<dbReference type="SMART" id="SM00823">
    <property type="entry name" value="PKS_PP"/>
    <property type="match status" value="1"/>
</dbReference>
<dbReference type="AlphaFoldDB" id="A0A9X2JG18"/>
<keyword evidence="2" id="KW-0596">Phosphopantetheine</keyword>
<dbReference type="PROSITE" id="PS00012">
    <property type="entry name" value="PHOSPHOPANTETHEINE"/>
    <property type="match status" value="1"/>
</dbReference>
<dbReference type="GO" id="GO:0070566">
    <property type="term" value="F:adenylyltransferase activity"/>
    <property type="evidence" value="ECO:0007669"/>
    <property type="project" value="TreeGrafter"/>
</dbReference>
<evidence type="ECO:0000256" key="5">
    <source>
        <dbReference type="ARBA" id="ARBA00022832"/>
    </source>
</evidence>
<keyword evidence="4" id="KW-0436">Ligase</keyword>
<dbReference type="EMBL" id="JAMXLR010000026">
    <property type="protein sequence ID" value="MCO6043917.1"/>
    <property type="molecule type" value="Genomic_DNA"/>
</dbReference>
<dbReference type="InterPro" id="IPR006162">
    <property type="entry name" value="Ppantetheine_attach_site"/>
</dbReference>
<organism evidence="10 11">
    <name type="scientific">Aeoliella straminimaris</name>
    <dbReference type="NCBI Taxonomy" id="2954799"/>
    <lineage>
        <taxon>Bacteria</taxon>
        <taxon>Pseudomonadati</taxon>
        <taxon>Planctomycetota</taxon>
        <taxon>Planctomycetia</taxon>
        <taxon>Pirellulales</taxon>
        <taxon>Lacipirellulaceae</taxon>
        <taxon>Aeoliella</taxon>
    </lineage>
</organism>
<evidence type="ECO:0000256" key="7">
    <source>
        <dbReference type="SAM" id="MobiDB-lite"/>
    </source>
</evidence>
<protein>
    <submittedName>
        <fullName evidence="10">AMP-binding protein</fullName>
    </submittedName>
</protein>
<keyword evidence="6" id="KW-0443">Lipid metabolism</keyword>
<dbReference type="InterPro" id="IPR020806">
    <property type="entry name" value="PKS_PP-bd"/>
</dbReference>
<dbReference type="PANTHER" id="PTHR22754">
    <property type="entry name" value="DISCO-INTERACTING PROTEIN 2 DIP2 -RELATED"/>
    <property type="match status" value="1"/>
</dbReference>
<dbReference type="InterPro" id="IPR025110">
    <property type="entry name" value="AMP-bd_C"/>
</dbReference>
<keyword evidence="8" id="KW-1133">Transmembrane helix</keyword>
<evidence type="ECO:0000256" key="1">
    <source>
        <dbReference type="ARBA" id="ARBA00006432"/>
    </source>
</evidence>
<dbReference type="CDD" id="cd05931">
    <property type="entry name" value="FAAL"/>
    <property type="match status" value="1"/>
</dbReference>
<evidence type="ECO:0000256" key="3">
    <source>
        <dbReference type="ARBA" id="ARBA00022553"/>
    </source>
</evidence>
<comment type="caution">
    <text evidence="10">The sequence shown here is derived from an EMBL/GenBank/DDBJ whole genome shotgun (WGS) entry which is preliminary data.</text>
</comment>
<dbReference type="InterPro" id="IPR020845">
    <property type="entry name" value="AMP-binding_CS"/>
</dbReference>
<dbReference type="GO" id="GO:0016874">
    <property type="term" value="F:ligase activity"/>
    <property type="evidence" value="ECO:0007669"/>
    <property type="project" value="UniProtKB-KW"/>
</dbReference>
<keyword evidence="11" id="KW-1185">Reference proteome</keyword>
<name>A0A9X2JG18_9BACT</name>
<dbReference type="PROSITE" id="PS50075">
    <property type="entry name" value="CARRIER"/>
    <property type="match status" value="1"/>
</dbReference>
<dbReference type="InterPro" id="IPR045851">
    <property type="entry name" value="AMP-bd_C_sf"/>
</dbReference>
<dbReference type="GO" id="GO:0031177">
    <property type="term" value="F:phosphopantetheine binding"/>
    <property type="evidence" value="ECO:0007669"/>
    <property type="project" value="InterPro"/>
</dbReference>